<organism evidence="1 2">
    <name type="scientific">Paraburkholderia youngii</name>
    <dbReference type="NCBI Taxonomy" id="2782701"/>
    <lineage>
        <taxon>Bacteria</taxon>
        <taxon>Pseudomonadati</taxon>
        <taxon>Pseudomonadota</taxon>
        <taxon>Betaproteobacteria</taxon>
        <taxon>Burkholderiales</taxon>
        <taxon>Burkholderiaceae</taxon>
        <taxon>Paraburkholderia</taxon>
    </lineage>
</organism>
<name>A0A7W8LE51_9BURK</name>
<comment type="caution">
    <text evidence="1">The sequence shown here is derived from an EMBL/GenBank/DDBJ whole genome shotgun (WGS) entry which is preliminary data.</text>
</comment>
<sequence>MEKEKHSANVIPEDYVVFYQRKDAIDFLFL</sequence>
<dbReference type="Proteomes" id="UP000592820">
    <property type="component" value="Unassembled WGS sequence"/>
</dbReference>
<protein>
    <submittedName>
        <fullName evidence="1">Uncharacterized protein</fullName>
    </submittedName>
</protein>
<dbReference type="AlphaFoldDB" id="A0A7W8LE51"/>
<dbReference type="EMBL" id="JACHDE010000025">
    <property type="protein sequence ID" value="MBB5404935.1"/>
    <property type="molecule type" value="Genomic_DNA"/>
</dbReference>
<proteinExistence type="predicted"/>
<evidence type="ECO:0000313" key="1">
    <source>
        <dbReference type="EMBL" id="MBB5404935.1"/>
    </source>
</evidence>
<gene>
    <name evidence="1" type="ORF">HDG41_007031</name>
</gene>
<reference evidence="1 2" key="1">
    <citation type="submission" date="2020-08" db="EMBL/GenBank/DDBJ databases">
        <title>Genomic Encyclopedia of Type Strains, Phase IV (KMG-V): Genome sequencing to study the core and pangenomes of soil and plant-associated prokaryotes.</title>
        <authorList>
            <person name="Whitman W."/>
        </authorList>
    </citation>
    <scope>NUCLEOTIDE SEQUENCE [LARGE SCALE GENOMIC DNA]</scope>
    <source>
        <strain evidence="1 2">JPY162</strain>
    </source>
</reference>
<evidence type="ECO:0000313" key="2">
    <source>
        <dbReference type="Proteomes" id="UP000592820"/>
    </source>
</evidence>
<accession>A0A7W8LE51</accession>